<protein>
    <submittedName>
        <fullName evidence="3">Penicillin-binding transpeptidase domain-containing protein</fullName>
    </submittedName>
</protein>
<feature type="domain" description="NTF2-like N-terminal transpeptidase" evidence="2">
    <location>
        <begin position="22"/>
        <end position="127"/>
    </location>
</feature>
<name>A0ABN1BX33_SACER</name>
<dbReference type="InterPro" id="IPR007887">
    <property type="entry name" value="MecA_N"/>
</dbReference>
<dbReference type="RefSeq" id="WP_011874906.1">
    <property type="nucleotide sequence ID" value="NZ_BAAAGS010000001.1"/>
</dbReference>
<dbReference type="PANTHER" id="PTHR30627">
    <property type="entry name" value="PEPTIDOGLYCAN D,D-TRANSPEPTIDASE"/>
    <property type="match status" value="1"/>
</dbReference>
<proteinExistence type="predicted"/>
<dbReference type="SUPFAM" id="SSF56519">
    <property type="entry name" value="Penicillin binding protein dimerisation domain"/>
    <property type="match status" value="1"/>
</dbReference>
<comment type="caution">
    <text evidence="3">The sequence shown here is derived from an EMBL/GenBank/DDBJ whole genome shotgun (WGS) entry which is preliminary data.</text>
</comment>
<feature type="domain" description="Penicillin-binding protein transpeptidase" evidence="1">
    <location>
        <begin position="316"/>
        <end position="578"/>
    </location>
</feature>
<dbReference type="InterPro" id="IPR050515">
    <property type="entry name" value="Beta-lactam/transpept"/>
</dbReference>
<accession>A0ABN1BX33</accession>
<sequence>MAGLLLLLPTAGCGVFDSGPSAGDVASAFLRAYTAGDVAGAAARTNAPDQARPVLEANRKGLAPKAATAKLGKVEEADTATANYDLTWDFGDGRSWSYPASMQLVEDDQGWKVRWAPSVIHPDLGTQQTLAVQEQRPDPGPVLDRDGVQLMGPEQLVTVSLNPQEAGDVPGVAGRLAAALSSVEPAITQQSIMDGVAKTPAGQPYAVVTLRQADYERVRSAVYDLPGVRFPAQEKLVTAERGYGSQVLGGLARTVDDQIQAGTGWRVVTRNDFNGAVVRTLHDVPARPVPAVHSTLSDRVQRAAEGAVDPVPQAAMMVALRPSSGEVLAVAQNAPADAQGAVALTGQYPPGSTFKIATASAALESGGVGIDTPVQCPAKKPFDGRVIPNDKEFDLGTVPLRTAFAKSCNTTFAQLSVDQRKGALTDAAKRLGVGVDFEMTGATTITGAAPEAEATVQRAENGIGQGKVLASPFGMALAAATVANGSMPVPTLVQGTQTKVDAMPQPLSQRTLDQLRPMMREVVTSGTATALGGSGEVLGKTGTAQFGDGTHSHGWFVGYRGDLAFAVLVTDAGASGPAVEAAKRFLSAAP</sequence>
<dbReference type="Pfam" id="PF00905">
    <property type="entry name" value="Transpeptidase"/>
    <property type="match status" value="1"/>
</dbReference>
<dbReference type="SUPFAM" id="SSF56601">
    <property type="entry name" value="beta-lactamase/transpeptidase-like"/>
    <property type="match status" value="1"/>
</dbReference>
<keyword evidence="4" id="KW-1185">Reference proteome</keyword>
<dbReference type="Gene3D" id="3.40.710.10">
    <property type="entry name" value="DD-peptidase/beta-lactamase superfamily"/>
    <property type="match status" value="1"/>
</dbReference>
<dbReference type="InterPro" id="IPR012338">
    <property type="entry name" value="Beta-lactam/transpept-like"/>
</dbReference>
<gene>
    <name evidence="3" type="ORF">GCM10009533_02690</name>
</gene>
<dbReference type="InterPro" id="IPR001460">
    <property type="entry name" value="PCN-bd_Tpept"/>
</dbReference>
<dbReference type="Proteomes" id="UP001500729">
    <property type="component" value="Unassembled WGS sequence"/>
</dbReference>
<organism evidence="3 4">
    <name type="scientific">Saccharopolyspora erythraea</name>
    <name type="common">Streptomyces erythraeus</name>
    <dbReference type="NCBI Taxonomy" id="1836"/>
    <lineage>
        <taxon>Bacteria</taxon>
        <taxon>Bacillati</taxon>
        <taxon>Actinomycetota</taxon>
        <taxon>Actinomycetes</taxon>
        <taxon>Pseudonocardiales</taxon>
        <taxon>Pseudonocardiaceae</taxon>
        <taxon>Saccharopolyspora</taxon>
    </lineage>
</organism>
<evidence type="ECO:0000313" key="3">
    <source>
        <dbReference type="EMBL" id="GAA0507386.1"/>
    </source>
</evidence>
<evidence type="ECO:0000259" key="2">
    <source>
        <dbReference type="Pfam" id="PF05223"/>
    </source>
</evidence>
<dbReference type="InterPro" id="IPR036138">
    <property type="entry name" value="PBP_dimer_sf"/>
</dbReference>
<evidence type="ECO:0000313" key="4">
    <source>
        <dbReference type="Proteomes" id="UP001500729"/>
    </source>
</evidence>
<dbReference type="PANTHER" id="PTHR30627:SF24">
    <property type="entry name" value="PENICILLIN-BINDING PROTEIN 4B"/>
    <property type="match status" value="1"/>
</dbReference>
<dbReference type="Pfam" id="PF05223">
    <property type="entry name" value="MecA_N"/>
    <property type="match status" value="1"/>
</dbReference>
<reference evidence="3 4" key="1">
    <citation type="journal article" date="2019" name="Int. J. Syst. Evol. Microbiol.">
        <title>The Global Catalogue of Microorganisms (GCM) 10K type strain sequencing project: providing services to taxonomists for standard genome sequencing and annotation.</title>
        <authorList>
            <consortium name="The Broad Institute Genomics Platform"/>
            <consortium name="The Broad Institute Genome Sequencing Center for Infectious Disease"/>
            <person name="Wu L."/>
            <person name="Ma J."/>
        </authorList>
    </citation>
    <scope>NUCLEOTIDE SEQUENCE [LARGE SCALE GENOMIC DNA]</scope>
    <source>
        <strain evidence="3 4">JCM 10303</strain>
    </source>
</reference>
<dbReference type="EMBL" id="BAAAGS010000001">
    <property type="protein sequence ID" value="GAA0507386.1"/>
    <property type="molecule type" value="Genomic_DNA"/>
</dbReference>
<evidence type="ECO:0000259" key="1">
    <source>
        <dbReference type="Pfam" id="PF00905"/>
    </source>
</evidence>